<sequence>MHPRRSKKIPTIPVGSVGGFMIKRHSFNKYAPKPEAEPYAEGTLKDLRLKLGMTQKELSAIIGYSVTSISIWENSNSAPTEVMHKLQKLYEDTKDCIVDDGIDIIEKVSYVRHRLGLSYDRLAQLIGVGCGKTVRAWMDGVEPKMKYLAEINRMYYELKSQYKPKSQKRRPTFCQLDPLNKTSWKAEIENPVIVWK</sequence>
<dbReference type="SMART" id="SM00530">
    <property type="entry name" value="HTH_XRE"/>
    <property type="match status" value="1"/>
</dbReference>
<gene>
    <name evidence="2" type="ORF">EI998_03015</name>
</gene>
<dbReference type="Gene3D" id="1.10.260.40">
    <property type="entry name" value="lambda repressor-like DNA-binding domains"/>
    <property type="match status" value="1"/>
</dbReference>
<comment type="caution">
    <text evidence="2">The sequence shown here is derived from an EMBL/GenBank/DDBJ whole genome shotgun (WGS) entry which is preliminary data.</text>
</comment>
<reference evidence="2 3" key="2">
    <citation type="submission" date="2018-12" db="EMBL/GenBank/DDBJ databases">
        <title>Whole-genome sequences of fifteen clinical Streptococcus suis strains isolated from pigs between 2006 and 2018.</title>
        <authorList>
            <person name="Stevens M.J.A."/>
            <person name="Cernela N."/>
            <person name="Spoerry Serrano N."/>
            <person name="Schmitt S."/>
            <person name="Schrenzel J."/>
            <person name="Stephan R."/>
        </authorList>
    </citation>
    <scope>NUCLEOTIDE SEQUENCE [LARGE SCALE GENOMIC DNA]</scope>
    <source>
        <strain evidence="2 3">PP422</strain>
    </source>
</reference>
<accession>A0A3R8XTA0</accession>
<organism evidence="2 3">
    <name type="scientific">Streptococcus suis</name>
    <dbReference type="NCBI Taxonomy" id="1307"/>
    <lineage>
        <taxon>Bacteria</taxon>
        <taxon>Bacillati</taxon>
        <taxon>Bacillota</taxon>
        <taxon>Bacilli</taxon>
        <taxon>Lactobacillales</taxon>
        <taxon>Streptococcaceae</taxon>
        <taxon>Streptococcus</taxon>
    </lineage>
</organism>
<dbReference type="Proteomes" id="UP000274117">
    <property type="component" value="Unassembled WGS sequence"/>
</dbReference>
<protein>
    <submittedName>
        <fullName evidence="2">XRE family transcriptional regulator</fullName>
    </submittedName>
</protein>
<proteinExistence type="predicted"/>
<dbReference type="InterPro" id="IPR010982">
    <property type="entry name" value="Lambda_DNA-bd_dom_sf"/>
</dbReference>
<evidence type="ECO:0000313" key="3">
    <source>
        <dbReference type="Proteomes" id="UP000274117"/>
    </source>
</evidence>
<dbReference type="EMBL" id="RSDO01000004">
    <property type="protein sequence ID" value="RRR54260.1"/>
    <property type="molecule type" value="Genomic_DNA"/>
</dbReference>
<dbReference type="CDD" id="cd00093">
    <property type="entry name" value="HTH_XRE"/>
    <property type="match status" value="1"/>
</dbReference>
<evidence type="ECO:0000259" key="1">
    <source>
        <dbReference type="PROSITE" id="PS50943"/>
    </source>
</evidence>
<feature type="domain" description="HTH cro/C1-type" evidence="1">
    <location>
        <begin position="44"/>
        <end position="80"/>
    </location>
</feature>
<dbReference type="Pfam" id="PF01381">
    <property type="entry name" value="HTH_3"/>
    <property type="match status" value="1"/>
</dbReference>
<name>A0A3R8XTA0_STRSU</name>
<dbReference type="SUPFAM" id="SSF47413">
    <property type="entry name" value="lambda repressor-like DNA-binding domains"/>
    <property type="match status" value="1"/>
</dbReference>
<dbReference type="InterPro" id="IPR001387">
    <property type="entry name" value="Cro/C1-type_HTH"/>
</dbReference>
<evidence type="ECO:0000313" key="2">
    <source>
        <dbReference type="EMBL" id="RRR54260.1"/>
    </source>
</evidence>
<dbReference type="GO" id="GO:0003677">
    <property type="term" value="F:DNA binding"/>
    <property type="evidence" value="ECO:0007669"/>
    <property type="project" value="InterPro"/>
</dbReference>
<dbReference type="PROSITE" id="PS50943">
    <property type="entry name" value="HTH_CROC1"/>
    <property type="match status" value="1"/>
</dbReference>
<reference evidence="2 3" key="1">
    <citation type="submission" date="2018-11" db="EMBL/GenBank/DDBJ databases">
        <authorList>
            <person name="Stevens M.J."/>
            <person name="Cernela N."/>
            <person name="Spoerry Serrano N."/>
            <person name="Schmitt S."/>
            <person name="Schrenzel J."/>
            <person name="Stephan R."/>
        </authorList>
    </citation>
    <scope>NUCLEOTIDE SEQUENCE [LARGE SCALE GENOMIC DNA]</scope>
    <source>
        <strain evidence="2 3">PP422</strain>
    </source>
</reference>
<dbReference type="AlphaFoldDB" id="A0A3R8XTA0"/>